<organism evidence="7 8">
    <name type="scientific">Novosphingobium olei</name>
    <dbReference type="NCBI Taxonomy" id="2728851"/>
    <lineage>
        <taxon>Bacteria</taxon>
        <taxon>Pseudomonadati</taxon>
        <taxon>Pseudomonadota</taxon>
        <taxon>Alphaproteobacteria</taxon>
        <taxon>Sphingomonadales</taxon>
        <taxon>Sphingomonadaceae</taxon>
        <taxon>Novosphingobium</taxon>
    </lineage>
</organism>
<protein>
    <submittedName>
        <fullName evidence="7">RDD family protein</fullName>
    </submittedName>
</protein>
<evidence type="ECO:0000256" key="1">
    <source>
        <dbReference type="ARBA" id="ARBA00004141"/>
    </source>
</evidence>
<name>A0A7Y0BSL9_9SPHN</name>
<dbReference type="PANTHER" id="PTHR38480:SF1">
    <property type="entry name" value="SLR0254 PROTEIN"/>
    <property type="match status" value="1"/>
</dbReference>
<dbReference type="PANTHER" id="PTHR38480">
    <property type="entry name" value="SLR0254 PROTEIN"/>
    <property type="match status" value="1"/>
</dbReference>
<dbReference type="RefSeq" id="WP_169495027.1">
    <property type="nucleotide sequence ID" value="NZ_JABBGM010000013.1"/>
</dbReference>
<feature type="transmembrane region" description="Helical" evidence="5">
    <location>
        <begin position="84"/>
        <end position="106"/>
    </location>
</feature>
<keyword evidence="8" id="KW-1185">Reference proteome</keyword>
<evidence type="ECO:0000256" key="3">
    <source>
        <dbReference type="ARBA" id="ARBA00022989"/>
    </source>
</evidence>
<keyword evidence="2 5" id="KW-0812">Transmembrane</keyword>
<gene>
    <name evidence="7" type="ORF">HHL27_19295</name>
</gene>
<reference evidence="7 8" key="1">
    <citation type="submission" date="2020-04" db="EMBL/GenBank/DDBJ databases">
        <title>Novosphingobium sp. TW-4 isolated from soil.</title>
        <authorList>
            <person name="Dahal R.H."/>
            <person name="Chaudhary D.K."/>
        </authorList>
    </citation>
    <scope>NUCLEOTIDE SEQUENCE [LARGE SCALE GENOMIC DNA]</scope>
    <source>
        <strain evidence="7 8">TW-4</strain>
    </source>
</reference>
<dbReference type="Proteomes" id="UP000583556">
    <property type="component" value="Unassembled WGS sequence"/>
</dbReference>
<feature type="domain" description="RDD" evidence="6">
    <location>
        <begin position="34"/>
        <end position="196"/>
    </location>
</feature>
<evidence type="ECO:0000256" key="5">
    <source>
        <dbReference type="SAM" id="Phobius"/>
    </source>
</evidence>
<dbReference type="EMBL" id="JABBGM010000013">
    <property type="protein sequence ID" value="NML95824.1"/>
    <property type="molecule type" value="Genomic_DNA"/>
</dbReference>
<keyword evidence="3 5" id="KW-1133">Transmembrane helix</keyword>
<comment type="caution">
    <text evidence="7">The sequence shown here is derived from an EMBL/GenBank/DDBJ whole genome shotgun (WGS) entry which is preliminary data.</text>
</comment>
<dbReference type="InterPro" id="IPR010432">
    <property type="entry name" value="RDD"/>
</dbReference>
<sequence>MSARRATGRIVPDAERRKRWLTTPEGVALPFVLASRGTRAAALAIDLFLVGAAMVATTLALLWMAQGLGLNASTKGPAGHALQALAIVWFVVMFLARNAWFLAFELGPRGATPGKRLLGIRVAARDGGRLTTEAVIARNLVRDIELFMPLVFIGGAASSGGDTDLASWAGLGWFALFMAMPFLNRDALRCGDMIAGTWVVEAQKRKLGQALSLGGAAAGPSAATGAVYRFGPEELSVYGEYELQALERVLREGRADTMAEVAATICGKIGWSAGAGDERAFLEAYYTQLRAHLERGMRFGRRKADKFA</sequence>
<evidence type="ECO:0000313" key="7">
    <source>
        <dbReference type="EMBL" id="NML95824.1"/>
    </source>
</evidence>
<evidence type="ECO:0000313" key="8">
    <source>
        <dbReference type="Proteomes" id="UP000583556"/>
    </source>
</evidence>
<dbReference type="Pfam" id="PF06271">
    <property type="entry name" value="RDD"/>
    <property type="match status" value="1"/>
</dbReference>
<dbReference type="GO" id="GO:0016020">
    <property type="term" value="C:membrane"/>
    <property type="evidence" value="ECO:0007669"/>
    <property type="project" value="UniProtKB-SubCell"/>
</dbReference>
<evidence type="ECO:0000259" key="6">
    <source>
        <dbReference type="Pfam" id="PF06271"/>
    </source>
</evidence>
<dbReference type="AlphaFoldDB" id="A0A7Y0BSL9"/>
<feature type="transmembrane region" description="Helical" evidence="5">
    <location>
        <begin position="40"/>
        <end position="64"/>
    </location>
</feature>
<accession>A0A7Y0BSL9</accession>
<keyword evidence="4 5" id="KW-0472">Membrane</keyword>
<proteinExistence type="predicted"/>
<evidence type="ECO:0000256" key="4">
    <source>
        <dbReference type="ARBA" id="ARBA00023136"/>
    </source>
</evidence>
<comment type="subcellular location">
    <subcellularLocation>
        <location evidence="1">Membrane</location>
        <topology evidence="1">Multi-pass membrane protein</topology>
    </subcellularLocation>
</comment>
<evidence type="ECO:0000256" key="2">
    <source>
        <dbReference type="ARBA" id="ARBA00022692"/>
    </source>
</evidence>